<proteinExistence type="predicted"/>
<dbReference type="Gene3D" id="4.10.280.10">
    <property type="entry name" value="Helix-loop-helix DNA-binding domain"/>
    <property type="match status" value="1"/>
</dbReference>
<dbReference type="GO" id="GO:0046983">
    <property type="term" value="F:protein dimerization activity"/>
    <property type="evidence" value="ECO:0007669"/>
    <property type="project" value="InterPro"/>
</dbReference>
<evidence type="ECO:0000259" key="1">
    <source>
        <dbReference type="PROSITE" id="PS50888"/>
    </source>
</evidence>
<evidence type="ECO:0000313" key="2">
    <source>
        <dbReference type="EMBL" id="CAG8750352.1"/>
    </source>
</evidence>
<feature type="domain" description="BHLH" evidence="1">
    <location>
        <begin position="152"/>
        <end position="206"/>
    </location>
</feature>
<dbReference type="PROSITE" id="PS50888">
    <property type="entry name" value="BHLH"/>
    <property type="match status" value="1"/>
</dbReference>
<dbReference type="Pfam" id="PF00010">
    <property type="entry name" value="HLH"/>
    <property type="match status" value="1"/>
</dbReference>
<name>A0A9N9NQ40_9GLOM</name>
<organism evidence="2 3">
    <name type="scientific">Cetraspora pellucida</name>
    <dbReference type="NCBI Taxonomy" id="1433469"/>
    <lineage>
        <taxon>Eukaryota</taxon>
        <taxon>Fungi</taxon>
        <taxon>Fungi incertae sedis</taxon>
        <taxon>Mucoromycota</taxon>
        <taxon>Glomeromycotina</taxon>
        <taxon>Glomeromycetes</taxon>
        <taxon>Diversisporales</taxon>
        <taxon>Gigasporaceae</taxon>
        <taxon>Cetraspora</taxon>
    </lineage>
</organism>
<protein>
    <submittedName>
        <fullName evidence="2">1470_t:CDS:1</fullName>
    </submittedName>
</protein>
<comment type="caution">
    <text evidence="2">The sequence shown here is derived from an EMBL/GenBank/DDBJ whole genome shotgun (WGS) entry which is preliminary data.</text>
</comment>
<accession>A0A9N9NQ40</accession>
<dbReference type="SUPFAM" id="SSF47459">
    <property type="entry name" value="HLH, helix-loop-helix DNA-binding domain"/>
    <property type="match status" value="1"/>
</dbReference>
<reference evidence="2" key="1">
    <citation type="submission" date="2021-06" db="EMBL/GenBank/DDBJ databases">
        <authorList>
            <person name="Kallberg Y."/>
            <person name="Tangrot J."/>
            <person name="Rosling A."/>
        </authorList>
    </citation>
    <scope>NUCLEOTIDE SEQUENCE</scope>
    <source>
        <strain evidence="2">FL966</strain>
    </source>
</reference>
<dbReference type="Proteomes" id="UP000789759">
    <property type="component" value="Unassembled WGS sequence"/>
</dbReference>
<sequence length="242" mass="27933">MSYLNNPTQYHLEQLRRRNMNMSILANDATSETLHNSFNSSRVSPIILSTDTTQSYVPDPSHIKQKPGSFDVYKVDLDQQVKIQYSTISSPSPVVSPTYRNFGPTEVSLMMYQNYSMDPKNFTDIPQKNHFTDSDESSDNAQKQAILIEKRRHRRELHNAVIKRSPNMKETIQEISTLIPDILIDSSNKQNKFVILCKAIEYIKHLQQLVREQRAHNAVLENIMIDMRHKASIENNGTKINN</sequence>
<gene>
    <name evidence="2" type="ORF">CPELLU_LOCUS14668</name>
</gene>
<evidence type="ECO:0000313" key="3">
    <source>
        <dbReference type="Proteomes" id="UP000789759"/>
    </source>
</evidence>
<dbReference type="OrthoDB" id="690068at2759"/>
<dbReference type="EMBL" id="CAJVQA010017745">
    <property type="protein sequence ID" value="CAG8750352.1"/>
    <property type="molecule type" value="Genomic_DNA"/>
</dbReference>
<dbReference type="AlphaFoldDB" id="A0A9N9NQ40"/>
<dbReference type="InterPro" id="IPR036638">
    <property type="entry name" value="HLH_DNA-bd_sf"/>
</dbReference>
<keyword evidence="3" id="KW-1185">Reference proteome</keyword>
<dbReference type="InterPro" id="IPR011598">
    <property type="entry name" value="bHLH_dom"/>
</dbReference>